<gene>
    <name evidence="1" type="ORF">MNBD_GAMMA25-269</name>
</gene>
<proteinExistence type="predicted"/>
<dbReference type="SUPFAM" id="SSF56935">
    <property type="entry name" value="Porins"/>
    <property type="match status" value="1"/>
</dbReference>
<sequence length="546" mass="61767">MKIVYRILPLLMLITFTASSHATEQEELLKIKNTTNELIDTLVKEGIISEEKAKALMADAEQKADIELKQQEKKDATPEKGVVRIPYVPDFVREEIRQQVRAELHEDVVADLMAQAKNERWGMPDALPDWTRRFKFKGDFRLRYQSDSFSPDNHPLGYFDWQKINQKGGLAKAGDEAYLNTTKDVNRLRIRMRLGIDATITNNFKAGLRLATGNPDDPVSTNQTLGQYGTGYGLSIDQAYLKYDYFNLDGYPSMTLWGGRIPNPWFSTDLVYDDDLNFEGLASQFRFGLDGGDDLFEQDERMRSLFLTLGVFPLQQSSRYTDKWIVGGQFGTDLKFEDQSRFRFALAYYDYQNVQAVPNTLGSTDNDWSAPAFMQKGNTVARISNDVGETAATTRLVGLASDFNILNLTTEYDYSGFAPIHLIVTADYAKNLGFDKEEVSNLNGSEIDEQTTAYRAKFTLGWPIVSKLGDWQAFLGWRYIERDAVLDAFTDSDFHLGGTDAKGWVVGGKYGLTESTWLRARWLSTDEISGPLLGIDILQVDLNAKF</sequence>
<dbReference type="AlphaFoldDB" id="A0A3B1BEN5"/>
<reference evidence="1" key="1">
    <citation type="submission" date="2018-06" db="EMBL/GenBank/DDBJ databases">
        <authorList>
            <person name="Zhirakovskaya E."/>
        </authorList>
    </citation>
    <scope>NUCLEOTIDE SEQUENCE</scope>
</reference>
<dbReference type="EMBL" id="UOFY01000052">
    <property type="protein sequence ID" value="VAX10533.1"/>
    <property type="molecule type" value="Genomic_DNA"/>
</dbReference>
<dbReference type="Pfam" id="PF16930">
    <property type="entry name" value="Porin_5"/>
    <property type="match status" value="1"/>
</dbReference>
<protein>
    <submittedName>
        <fullName evidence="1">Outer membrane receptor for ferric coprogen and ferric-rhodotorulic acid</fullName>
    </submittedName>
</protein>
<name>A0A3B1BEN5_9ZZZZ</name>
<keyword evidence="1" id="KW-0675">Receptor</keyword>
<organism evidence="1">
    <name type="scientific">hydrothermal vent metagenome</name>
    <dbReference type="NCBI Taxonomy" id="652676"/>
    <lineage>
        <taxon>unclassified sequences</taxon>
        <taxon>metagenomes</taxon>
        <taxon>ecological metagenomes</taxon>
    </lineage>
</organism>
<evidence type="ECO:0000313" key="1">
    <source>
        <dbReference type="EMBL" id="VAX10533.1"/>
    </source>
</evidence>
<dbReference type="InterPro" id="IPR032638">
    <property type="entry name" value="Porin_5"/>
</dbReference>
<accession>A0A3B1BEN5</accession>